<dbReference type="InterPro" id="IPR015915">
    <property type="entry name" value="Kelch-typ_b-propeller"/>
</dbReference>
<gene>
    <name evidence="3" type="ORF">P0Y53_00955</name>
</gene>
<dbReference type="PANTHER" id="PTHR35807">
    <property type="entry name" value="TRANSCRIPTIONAL REGULATOR REDD-RELATED"/>
    <property type="match status" value="1"/>
</dbReference>
<accession>A0AAJ5WSP3</accession>
<dbReference type="Proteomes" id="UP001220610">
    <property type="component" value="Chromosome"/>
</dbReference>
<dbReference type="EMBL" id="CP119311">
    <property type="protein sequence ID" value="WEK36055.1"/>
    <property type="molecule type" value="Genomic_DNA"/>
</dbReference>
<keyword evidence="2" id="KW-0732">Signal</keyword>
<dbReference type="SUPFAM" id="SSF50965">
    <property type="entry name" value="Galactose oxidase, central domain"/>
    <property type="match status" value="1"/>
</dbReference>
<evidence type="ECO:0000313" key="4">
    <source>
        <dbReference type="Proteomes" id="UP001220610"/>
    </source>
</evidence>
<dbReference type="Gene3D" id="2.120.10.80">
    <property type="entry name" value="Kelch-type beta propeller"/>
    <property type="match status" value="1"/>
</dbReference>
<feature type="transmembrane region" description="Helical" evidence="1">
    <location>
        <begin position="551"/>
        <end position="571"/>
    </location>
</feature>
<evidence type="ECO:0000256" key="1">
    <source>
        <dbReference type="SAM" id="Phobius"/>
    </source>
</evidence>
<feature type="signal peptide" evidence="2">
    <location>
        <begin position="1"/>
        <end position="22"/>
    </location>
</feature>
<feature type="chain" id="PRO_5042531658" evidence="2">
    <location>
        <begin position="23"/>
        <end position="862"/>
    </location>
</feature>
<dbReference type="InterPro" id="IPR006652">
    <property type="entry name" value="Kelch_1"/>
</dbReference>
<dbReference type="GO" id="GO:0003677">
    <property type="term" value="F:DNA binding"/>
    <property type="evidence" value="ECO:0007669"/>
    <property type="project" value="TreeGrafter"/>
</dbReference>
<sequence>MNRCTIVIILLLLLVPDCALQAQSYGLSFNSHNVVQEKRTALDLSPGDSLCFTGPVRLDFDMYFKPNQLVYFGYIFRLLDGPQNIDLICSQNTFKLVVGQQLTSIVFDLPTDSLFNHWNRFSLQLDPAQKTAELSVNGRSAGTTAVAFRGSCFKLLWGANDHPRLNTRDNPPMCIRDIRLYDQGKERLHWPLADTSGATSKDLLGNRSAAITNPVWIRPRHLHWEMVAELTVAGNAGVAFDSRQDLLYVAGSDSLWTFRPGQEGRPPETVPYQYENLLLGNQAIYDTLHNQLLDIFIDQHRVVGFHTGSGQWESNFPNSVLTEFWHANKFISPLDSALYIIAGYGQLRYKNSVQRYDLVTRQWDTISTGGQRLTPRYMAALGANPAGDTAWILGGYGSPTGDQMLNPGYYYDLFSYDVRSRSFHRHFALDSSKGPFAFANSLVVEPGARRYYGLIFRPDIFDSQLQLVQGSLDEPGLVYMGTTIPYSFQDIQSFADLYYSPRSRQLLVVTLFFSREEDRVKKTQVRIYTIDFPPEELGAVLTTGVSKTGQLQWWVLAGALLLLTVVLGWWLRRRKAGGVQQEMPDNPVAAEPTPDTTANTGLTVPLMATQEQELPAMMDPAPLLPAIHLFGQFQVLDGEGNDLTKSFPPLLRELFLLILIDTIRNGKGITSETLDELLWHDKPLKDAKNNRSVNIAKLKTILARLGEVTVAKEGSHWQFKTNDEKIHIDYRDFLELTGGTQVLAKADMEKLLHLLERGAFLQQTEYGWLDDVKSAVSNTVIDTGLRYIRAASLPGEAETIIAITNTIFRFDHLNEDALRYKCQSLIALKRHSLASELFTRFTREYKEIYQEEFGQSFNEIIK</sequence>
<dbReference type="AlphaFoldDB" id="A0AAJ5WSP3"/>
<evidence type="ECO:0000313" key="3">
    <source>
        <dbReference type="EMBL" id="WEK36055.1"/>
    </source>
</evidence>
<dbReference type="Pfam" id="PF01344">
    <property type="entry name" value="Kelch_1"/>
    <property type="match status" value="1"/>
</dbReference>
<organism evidence="3 4">
    <name type="scientific">Candidatus Pseudobacter hemicellulosilyticus</name>
    <dbReference type="NCBI Taxonomy" id="3121375"/>
    <lineage>
        <taxon>Bacteria</taxon>
        <taxon>Pseudomonadati</taxon>
        <taxon>Bacteroidota</taxon>
        <taxon>Chitinophagia</taxon>
        <taxon>Chitinophagales</taxon>
        <taxon>Chitinophagaceae</taxon>
        <taxon>Pseudobacter</taxon>
    </lineage>
</organism>
<dbReference type="InterPro" id="IPR051677">
    <property type="entry name" value="AfsR-DnrI-RedD_regulator"/>
</dbReference>
<protein>
    <submittedName>
        <fullName evidence="3">Uncharacterized protein</fullName>
    </submittedName>
</protein>
<keyword evidence="1" id="KW-1133">Transmembrane helix</keyword>
<proteinExistence type="predicted"/>
<dbReference type="GO" id="GO:0006355">
    <property type="term" value="P:regulation of DNA-templated transcription"/>
    <property type="evidence" value="ECO:0007669"/>
    <property type="project" value="TreeGrafter"/>
</dbReference>
<dbReference type="InterPro" id="IPR011043">
    <property type="entry name" value="Gal_Oxase/kelch_b-propeller"/>
</dbReference>
<keyword evidence="1" id="KW-0472">Membrane</keyword>
<name>A0AAJ5WSP3_9BACT</name>
<reference evidence="3" key="1">
    <citation type="submission" date="2023-03" db="EMBL/GenBank/DDBJ databases">
        <title>Andean soil-derived lignocellulolytic bacterial consortium as a source of novel taxa and putative plastic-active enzymes.</title>
        <authorList>
            <person name="Diaz-Garcia L."/>
            <person name="Chuvochina M."/>
            <person name="Feuerriegel G."/>
            <person name="Bunk B."/>
            <person name="Sproer C."/>
            <person name="Streit W.R."/>
            <person name="Rodriguez L.M."/>
            <person name="Overmann J."/>
            <person name="Jimenez D.J."/>
        </authorList>
    </citation>
    <scope>NUCLEOTIDE SEQUENCE</scope>
    <source>
        <strain evidence="3">MAG 7</strain>
    </source>
</reference>
<keyword evidence="1" id="KW-0812">Transmembrane</keyword>
<dbReference type="PANTHER" id="PTHR35807:SF1">
    <property type="entry name" value="TRANSCRIPTIONAL REGULATOR REDD"/>
    <property type="match status" value="1"/>
</dbReference>
<evidence type="ECO:0000256" key="2">
    <source>
        <dbReference type="SAM" id="SignalP"/>
    </source>
</evidence>